<name>A0A310SC64_9HYME</name>
<dbReference type="AlphaFoldDB" id="A0A310SC64"/>
<evidence type="ECO:0000313" key="1">
    <source>
        <dbReference type="EMBL" id="OAD54458.1"/>
    </source>
</evidence>
<evidence type="ECO:0000313" key="2">
    <source>
        <dbReference type="Proteomes" id="UP000250275"/>
    </source>
</evidence>
<organism evidence="1 2">
    <name type="scientific">Eufriesea mexicana</name>
    <dbReference type="NCBI Taxonomy" id="516756"/>
    <lineage>
        <taxon>Eukaryota</taxon>
        <taxon>Metazoa</taxon>
        <taxon>Ecdysozoa</taxon>
        <taxon>Arthropoda</taxon>
        <taxon>Hexapoda</taxon>
        <taxon>Insecta</taxon>
        <taxon>Pterygota</taxon>
        <taxon>Neoptera</taxon>
        <taxon>Endopterygota</taxon>
        <taxon>Hymenoptera</taxon>
        <taxon>Apocrita</taxon>
        <taxon>Aculeata</taxon>
        <taxon>Apoidea</taxon>
        <taxon>Anthophila</taxon>
        <taxon>Apidae</taxon>
        <taxon>Eufriesea</taxon>
    </lineage>
</organism>
<dbReference type="Proteomes" id="UP000250275">
    <property type="component" value="Unassembled WGS sequence"/>
</dbReference>
<protein>
    <submittedName>
        <fullName evidence="1">Uncharacterized protein</fullName>
    </submittedName>
</protein>
<gene>
    <name evidence="1" type="ORF">WN48_07821</name>
</gene>
<dbReference type="EMBL" id="KQ764663">
    <property type="protein sequence ID" value="OAD54458.1"/>
    <property type="molecule type" value="Genomic_DNA"/>
</dbReference>
<reference evidence="1 2" key="1">
    <citation type="submission" date="2015-07" db="EMBL/GenBank/DDBJ databases">
        <title>The genome of Eufriesea mexicana.</title>
        <authorList>
            <person name="Pan H."/>
            <person name="Kapheim K."/>
        </authorList>
    </citation>
    <scope>NUCLEOTIDE SEQUENCE [LARGE SCALE GENOMIC DNA]</scope>
    <source>
        <strain evidence="1">0111107269</strain>
        <tissue evidence="1">Whole body</tissue>
    </source>
</reference>
<dbReference type="Gene3D" id="2.70.150.10">
    <property type="entry name" value="Calcium-transporting ATPase, cytoplasmic transduction domain A"/>
    <property type="match status" value="1"/>
</dbReference>
<accession>A0A310SC64</accession>
<dbReference type="Gene3D" id="1.20.1110.10">
    <property type="entry name" value="Calcium-transporting ATPase, transmembrane domain"/>
    <property type="match status" value="1"/>
</dbReference>
<sequence>MEDFINEGERSELIMLCDYVTITVGLIHPVALEKEQNLLLSLIAHEIVNVALGGFNEQLLLTYLEPNKVIEPNKNHVTMLVSAGYDYPPRTKITKCEMSEISTLIKELSRTYLSPSLHYDPELPTLGEFKIGNNHLIVNQGGKGEISYGDATIAIINEIREQRCLKNRFTAACESTLISKTIEVLTEEKVSIGERINFAFMSTSVATDSGPSLVYAAAETPEIGKITKLLQGEKEPKSPLTRQMAFFN</sequence>
<keyword evidence="2" id="KW-1185">Reference proteome</keyword>
<proteinExistence type="predicted"/>